<feature type="chain" id="PRO_5023453339" description="Envelope glycoprotein gp160" evidence="32">
    <location>
        <begin position="32"/>
        <end position="852"/>
    </location>
</feature>
<dbReference type="GO" id="GO:0019082">
    <property type="term" value="P:viral protein processing"/>
    <property type="evidence" value="ECO:0007669"/>
    <property type="project" value="UniProtKB-UniRule"/>
</dbReference>
<feature type="region of interest" description="Disordered" evidence="34">
    <location>
        <begin position="715"/>
        <end position="740"/>
    </location>
</feature>
<evidence type="ECO:0000256" key="6">
    <source>
        <dbReference type="ARBA" id="ARBA00004650"/>
    </source>
</evidence>
<evidence type="ECO:0000256" key="29">
    <source>
        <dbReference type="ARBA" id="ARBA00023280"/>
    </source>
</evidence>
<keyword evidence="28 32" id="KW-0325">Glycoprotein</keyword>
<keyword evidence="23 32" id="KW-1039">Host endosome</keyword>
<dbReference type="GO" id="GO:0019062">
    <property type="term" value="P:virion attachment to host cell"/>
    <property type="evidence" value="ECO:0007669"/>
    <property type="project" value="UniProtKB-UniRule"/>
</dbReference>
<comment type="domain">
    <text evidence="32 33">The 17 amino acids long immunosuppressive region is present in many retroviral envelope proteins. Synthetic peptides derived from this relatively conserved sequence inhibit immune function in vitro and in vivo.</text>
</comment>
<feature type="domain" description="Retroviral envelope protein GP41-like" evidence="36">
    <location>
        <begin position="526"/>
        <end position="715"/>
    </location>
</feature>
<dbReference type="GO" id="GO:0020002">
    <property type="term" value="C:host cell plasma membrane"/>
    <property type="evidence" value="ECO:0007669"/>
    <property type="project" value="UniProtKB-SubCell"/>
</dbReference>
<keyword evidence="11 32" id="KW-0945">Host-virus interaction</keyword>
<evidence type="ECO:0000256" key="20">
    <source>
        <dbReference type="ARBA" id="ARBA00022879"/>
    </source>
</evidence>
<feature type="disulfide bond" evidence="32">
    <location>
        <begin position="217"/>
        <end position="246"/>
    </location>
</feature>
<evidence type="ECO:0000256" key="5">
    <source>
        <dbReference type="ARBA" id="ARBA00004578"/>
    </source>
</evidence>
<dbReference type="GO" id="GO:1903908">
    <property type="term" value="P:positive regulation of plasma membrane raft polarization"/>
    <property type="evidence" value="ECO:0007669"/>
    <property type="project" value="UniProtKB-UniRule"/>
</dbReference>
<comment type="function">
    <text evidence="32">Transmembrane protein gp41: Acts as a class I viral fusion protein. Under the current model, the protein has at least 3 conformational states: pre-fusion native state, pre-hairpin intermediate state, and post-fusion hairpin state. During fusion of viral and target intracellular membranes, the coiled coil regions (heptad repeats) assume a trimer-of-hairpins structure, positioning the fusion peptide in close proximity to the C-terminal region of the ectodomain. The formation of this structure appears to drive apposition and subsequent fusion of viral and target cell membranes. Complete fusion occurs in host cell endosomes and is dynamin-dependent, however some lipid transfer might occur at the plasma membrane. The virus undergoes clathrin-dependent internalization long before endosomal fusion, thus minimizing the surface exposure of conserved viral epitopes during fusion and reducing the efficacy of inhibitors targeting these epitopes. Membranes fusion leads to delivery of the nucleocapsid into the cytoplasm.</text>
</comment>
<evidence type="ECO:0000259" key="35">
    <source>
        <dbReference type="Pfam" id="PF00516"/>
    </source>
</evidence>
<organismHost>
    <name type="scientific">Homo sapiens</name>
    <name type="common">Human</name>
    <dbReference type="NCBI Taxonomy" id="9606"/>
</organismHost>
<evidence type="ECO:0000256" key="21">
    <source>
        <dbReference type="ARBA" id="ARBA00022890"/>
    </source>
</evidence>
<dbReference type="GO" id="GO:0039654">
    <property type="term" value="P:fusion of virus membrane with host endosome membrane"/>
    <property type="evidence" value="ECO:0007669"/>
    <property type="project" value="UniProtKB-UniRule"/>
</dbReference>
<evidence type="ECO:0000256" key="19">
    <source>
        <dbReference type="ARBA" id="ARBA00022870"/>
    </source>
</evidence>
<keyword evidence="26 32" id="KW-0564">Palmitate</keyword>
<comment type="miscellaneous">
    <text evidence="32">Inhibitors targeting HIV-1 viral envelope proteins are used as antiretroviral drugs. Attachment of virions to the cell surface via non-specific interactions and CD4 binding can be blocked by inhibitors that include cyanovirin-N, cyclotriazadisulfonamide analogs, PRO 2000, TNX 355 and PRO 542. In addition, BMS 806 can block CD4-induced conformational changes. Env interactions with the coreceptor molecules can be targeted by CCR5 antagonists including SCH-D, maraviroc (UK 427857) and aplaviroc (GW 873140), and the CXCR4 antagonist AMD 070. Fusion of viral and cellular membranes can be inhibited by peptides such as enfuvirtide and tifuvirtide (T 1249). Resistance to inhibitors associated with mutations in Env are observed. Most of the time, single mutations confer only a modest reduction in drug susceptibility. Combination of several mutations is usually required to develop a high-level drug resistance.</text>
</comment>
<dbReference type="GO" id="GO:0016020">
    <property type="term" value="C:membrane"/>
    <property type="evidence" value="ECO:0007669"/>
    <property type="project" value="UniProtKB-UniRule"/>
</dbReference>
<protein>
    <recommendedName>
        <fullName evidence="32">Envelope glycoprotein gp160</fullName>
    </recommendedName>
    <alternativeName>
        <fullName evidence="32">Env polyprotein</fullName>
    </alternativeName>
    <component>
        <recommendedName>
            <fullName evidence="32">Surface protein gp120</fullName>
            <shortName evidence="32">SU</shortName>
        </recommendedName>
        <alternativeName>
            <fullName evidence="32">Glycoprotein 120</fullName>
            <shortName evidence="32">gp120</shortName>
        </alternativeName>
    </component>
    <component>
        <recommendedName>
            <fullName evidence="32">Transmembrane protein gp41</fullName>
            <shortName evidence="32">TM</shortName>
        </recommendedName>
        <alternativeName>
            <fullName evidence="32">Glycoprotein 41</fullName>
            <shortName evidence="32">gp41</shortName>
        </alternativeName>
    </component>
</protein>
<evidence type="ECO:0000256" key="17">
    <source>
        <dbReference type="ARBA" id="ARBA00022804"/>
    </source>
</evidence>
<feature type="short sequence motif" description="Di-leucine internalization motif" evidence="32">
    <location>
        <begin position="851"/>
        <end position="852"/>
    </location>
</feature>
<evidence type="ECO:0000256" key="34">
    <source>
        <dbReference type="SAM" id="MobiDB-lite"/>
    </source>
</evidence>
<feature type="disulfide bond" evidence="32">
    <location>
        <begin position="125"/>
        <end position="195"/>
    </location>
</feature>
<evidence type="ECO:0000256" key="26">
    <source>
        <dbReference type="ARBA" id="ARBA00023139"/>
    </source>
</evidence>
<evidence type="ECO:0000256" key="16">
    <source>
        <dbReference type="ARBA" id="ARBA00022729"/>
    </source>
</evidence>
<keyword evidence="17 32" id="KW-1161">Viral attachment to host cell</keyword>
<comment type="caution">
    <text evidence="32 33">Lacks conserved residue(s) required for the propagation of feature annotation.</text>
</comment>
<dbReference type="Gene3D" id="1.10.287.210">
    <property type="match status" value="1"/>
</dbReference>
<keyword evidence="14 32" id="KW-0812">Transmembrane</keyword>
<keyword evidence="29 32" id="KW-0899">Viral immunoevasion</keyword>
<feature type="chain" id="PRO_5023453338" description="Transmembrane protein gp41" evidence="32">
    <location>
        <begin position="508"/>
        <end position="852"/>
    </location>
</feature>
<keyword evidence="22 32" id="KW-1133">Transmembrane helix</keyword>
<evidence type="ECO:0000256" key="31">
    <source>
        <dbReference type="ARBA" id="ARBA00023296"/>
    </source>
</evidence>
<feature type="topological domain" description="Cytoplasmic" evidence="32">
    <location>
        <begin position="702"/>
        <end position="852"/>
    </location>
</feature>
<dbReference type="Pfam" id="PF00516">
    <property type="entry name" value="GP120"/>
    <property type="match status" value="1"/>
</dbReference>
<evidence type="ECO:0000256" key="8">
    <source>
        <dbReference type="ARBA" id="ARBA00022510"/>
    </source>
</evidence>
<evidence type="ECO:0000256" key="2">
    <source>
        <dbReference type="ARBA" id="ARBA00004433"/>
    </source>
</evidence>
<dbReference type="InterPro" id="IPR000777">
    <property type="entry name" value="HIV1_Gp120"/>
</dbReference>
<feature type="region of interest" description="CD4-binding loop" evidence="32">
    <location>
        <begin position="361"/>
        <end position="371"/>
    </location>
</feature>
<dbReference type="GO" id="GO:0055036">
    <property type="term" value="C:virion membrane"/>
    <property type="evidence" value="ECO:0007669"/>
    <property type="project" value="UniProtKB-SubCell"/>
</dbReference>
<comment type="similarity">
    <text evidence="32">Belongs to the HIV-1 env protein family.</text>
</comment>
<comment type="function">
    <text evidence="32">Envelope glycoprotein gp160: Oligomerizes in the host endoplasmic reticulum into predominantly trimers. In a second time, gp160 transits in the host Golgi, where glycosylation is completed. The precursor is then proteolytically cleaved in the trans-Golgi and thereby activated by cellular furin or furin-like proteases to produce gp120 and gp41.</text>
</comment>
<name>A0A1P8PDS9_HV1</name>
<comment type="subcellular location">
    <molecule>Transmembrane protein gp41</molecule>
    <subcellularLocation>
        <location evidence="32">Virion membrane</location>
        <topology evidence="32">Single-pass type I membrane protein</topology>
    </subcellularLocation>
    <subcellularLocation>
        <location evidence="32">Host cell membrane</location>
        <topology evidence="32">Single-pass type I membrane protein</topology>
    </subcellularLocation>
    <subcellularLocation>
        <location evidence="32">Host endosome membrane</location>
        <topology evidence="32">Single-pass type I membrane protein</topology>
    </subcellularLocation>
    <text evidence="32">It is probably concentrated at the site of budding and incorporated into the virions possibly by contacts between the cytoplasmic tail of Env and the N-terminus of Gag.</text>
</comment>
<dbReference type="GO" id="GO:1903911">
    <property type="term" value="P:positive regulation of receptor clustering"/>
    <property type="evidence" value="ECO:0007669"/>
    <property type="project" value="UniProtKB-UniRule"/>
</dbReference>
<dbReference type="GO" id="GO:0019031">
    <property type="term" value="C:viral envelope"/>
    <property type="evidence" value="ECO:0007669"/>
    <property type="project" value="UniProtKB-KW"/>
</dbReference>
<dbReference type="GO" id="GO:0044175">
    <property type="term" value="C:host cell endosome membrane"/>
    <property type="evidence" value="ECO:0007669"/>
    <property type="project" value="UniProtKB-SubCell"/>
</dbReference>
<feature type="lipid moiety-binding region" description="S-palmitoyl cysteine; by host" evidence="32">
    <location>
        <position position="760"/>
    </location>
</feature>
<keyword evidence="24 32" id="KW-0175">Coiled coil</keyword>
<dbReference type="CDD" id="cd09909">
    <property type="entry name" value="HIV-1-like_HR1-HR2"/>
    <property type="match status" value="1"/>
</dbReference>
<evidence type="ECO:0000256" key="33">
    <source>
        <dbReference type="RuleBase" id="RU363095"/>
    </source>
</evidence>
<evidence type="ECO:0000256" key="11">
    <source>
        <dbReference type="ARBA" id="ARBA00022581"/>
    </source>
</evidence>
<evidence type="ECO:0000256" key="27">
    <source>
        <dbReference type="ARBA" id="ARBA00023157"/>
    </source>
</evidence>
<dbReference type="GO" id="GO:0019064">
    <property type="term" value="P:fusion of virus membrane with host plasma membrane"/>
    <property type="evidence" value="ECO:0007669"/>
    <property type="project" value="UniProtKB-UniRule"/>
</dbReference>
<keyword evidence="9 32" id="KW-1032">Host cell membrane</keyword>
<comment type="subcellular location">
    <molecule>Surface protein gp120</molecule>
    <subcellularLocation>
        <location evidence="32">Virion membrane</location>
        <topology evidence="32">Peripheral membrane protein</topology>
    </subcellularLocation>
    <subcellularLocation>
        <location evidence="32">Host cell membrane</location>
        <topology evidence="32">Peripheral membrane protein</topology>
    </subcellularLocation>
    <subcellularLocation>
        <location evidence="32">Host endosome membrane</location>
        <topology evidence="32">Single-pass type I membrane protein</topology>
    </subcellularLocation>
    <text evidence="32">The surface protein is not anchored to the viral envelope, but associates with the extravirion surface through its binding to TM. It is probably concentrated at the site of budding and incorporated into the virions possibly by contacts between the cytoplasmic tail of Env and the N-terminus of Gag.</text>
</comment>
<evidence type="ECO:0000256" key="22">
    <source>
        <dbReference type="ARBA" id="ARBA00022989"/>
    </source>
</evidence>
<feature type="site" description="Cleavage; by host furin" evidence="32">
    <location>
        <begin position="507"/>
        <end position="508"/>
    </location>
</feature>
<evidence type="ECO:0000256" key="12">
    <source>
        <dbReference type="ARBA" id="ARBA00022595"/>
    </source>
</evidence>
<keyword evidence="30 32" id="KW-0449">Lipoprotein</keyword>
<dbReference type="GO" id="GO:0005198">
    <property type="term" value="F:structural molecule activity"/>
    <property type="evidence" value="ECO:0007669"/>
    <property type="project" value="UniProtKB-UniRule"/>
</dbReference>
<keyword evidence="16 32" id="KW-0732">Signal</keyword>
<dbReference type="EMBL" id="KY324747">
    <property type="protein sequence ID" value="APX60626.1"/>
    <property type="molecule type" value="Genomic_RNA"/>
</dbReference>
<keyword evidence="13 32" id="KW-0165">Cleavage on pair of basic residues</keyword>
<comment type="domain">
    <text evidence="32">Some of the most genetically diverse regions of the viral genome are present in Env. They are called variable regions 1 through 5 (V1 through V5). Coreceptor usage of gp120 is determined mainly by the primary structure of the third variable region (V3) in the outer domain of gp120. The sequence of V3 determines which coreceptor, CCR5 and/or CXCR4 (corresponding to R5/macrophage, X4/T cell and R5X4/T cell and macrophage tropism), is used to trigger the fusion potential of the Env complex, and hence which cells the virus can infect. Binding to CCR5 involves a region adjacent in addition to V3.</text>
</comment>
<feature type="region of interest" description="MPER; binding to GalCer" evidence="32">
    <location>
        <begin position="658"/>
        <end position="679"/>
    </location>
</feature>
<feature type="region of interest" description="Immunosuppression" evidence="32">
    <location>
        <begin position="570"/>
        <end position="588"/>
    </location>
</feature>
<dbReference type="GO" id="GO:0075512">
    <property type="term" value="P:clathrin-dependent endocytosis of virus by host cell"/>
    <property type="evidence" value="ECO:0007669"/>
    <property type="project" value="UniProtKB-UniRule"/>
</dbReference>
<dbReference type="GO" id="GO:0052031">
    <property type="term" value="P:symbiont-mediated perturbation of host defense response"/>
    <property type="evidence" value="ECO:0007669"/>
    <property type="project" value="UniProtKB-UniRule"/>
</dbReference>
<feature type="disulfide bond" evidence="32">
    <location>
        <begin position="118"/>
        <end position="204"/>
    </location>
</feature>
<dbReference type="InterPro" id="IPR000328">
    <property type="entry name" value="GP41-like"/>
</dbReference>
<comment type="subcellular location">
    <subcellularLocation>
        <location evidence="3">Host cell membrane</location>
        <topology evidence="3">Peripheral membrane protein</topology>
    </subcellularLocation>
    <subcellularLocation>
        <location evidence="1">Host cell membrane</location>
        <topology evidence="1">Single-pass type I membrane protein</topology>
    </subcellularLocation>
    <subcellularLocation>
        <location evidence="2">Host endosome membrane</location>
        <topology evidence="2">Peripheral membrane protein</topology>
    </subcellularLocation>
    <subcellularLocation>
        <location evidence="5">Host endosome membrane</location>
        <topology evidence="5">Single-pass type I membrane protein</topology>
    </subcellularLocation>
    <subcellularLocation>
        <location evidence="6">Virion membrane</location>
        <topology evidence="6">Peripheral membrane protein</topology>
    </subcellularLocation>
    <subcellularLocation>
        <location evidence="4">Virion membrane</location>
        <topology evidence="4">Single-pass type I membrane protein</topology>
    </subcellularLocation>
</comment>
<keyword evidence="25 32" id="KW-0472">Membrane</keyword>
<dbReference type="SUPFAM" id="SSF56502">
    <property type="entry name" value="gp120 core"/>
    <property type="match status" value="2"/>
</dbReference>
<evidence type="ECO:0000256" key="10">
    <source>
        <dbReference type="ARBA" id="ARBA00022570"/>
    </source>
</evidence>
<dbReference type="FunFam" id="2.170.40.20:FF:000004">
    <property type="entry name" value="Envelope glycoprotein gp160"/>
    <property type="match status" value="1"/>
</dbReference>
<keyword evidence="7 32" id="KW-1168">Fusion of virus membrane with host membrane</keyword>
<comment type="miscellaneous">
    <text evidence="32">HIV-1 lineages are divided in three main groups, M (for Major), O (for Outlier), and N (for New, or Non-M, Non-O). The vast majority of strains found worldwide belong to the group M. Group O seems to be endemic to and largely confined to Cameroon and neighboring countries in West Central Africa, where these viruses represent a small minority of HIV-1 strains. The group N is represented by a limited number of isolates from Cameroonian persons. The group M is further subdivided in 9 clades or subtypes (A to D, F to H, J and K).</text>
</comment>
<gene>
    <name evidence="32 37" type="primary">env</name>
</gene>
<feature type="transmembrane region" description="Helical" evidence="33">
    <location>
        <begin position="508"/>
        <end position="529"/>
    </location>
</feature>
<dbReference type="FunFam" id="1.20.5.490:FF:000001">
    <property type="entry name" value="Envelope glycoprotein gp160"/>
    <property type="match status" value="1"/>
</dbReference>
<feature type="domain" description="Human immunodeficiency virus 1 envelope glycoprotein Gp120" evidence="35">
    <location>
        <begin position="33"/>
        <end position="507"/>
    </location>
</feature>
<feature type="transmembrane region" description="Helical" evidence="33">
    <location>
        <begin position="676"/>
        <end position="701"/>
    </location>
</feature>
<evidence type="ECO:0000256" key="25">
    <source>
        <dbReference type="ARBA" id="ARBA00023136"/>
    </source>
</evidence>
<comment type="PTM">
    <text evidence="32">Highly glycosylated by host. The high number of glycan on the protein is reffered to as 'glycan shield' because it contributes to hide protein sequence from adaptive immune system.</text>
</comment>
<keyword evidence="20 32" id="KW-0261">Viral envelope protein</keyword>
<proteinExistence type="inferred from homology"/>
<evidence type="ECO:0000256" key="30">
    <source>
        <dbReference type="ARBA" id="ARBA00023288"/>
    </source>
</evidence>
<feature type="disulfide bond" evidence="32">
    <location>
        <begin position="227"/>
        <end position="238"/>
    </location>
</feature>
<comment type="PTM">
    <text evidence="32">Palmitoylation of the transmembrane protein and of Env polyprotein (prior to its proteolytic cleavage) is essential for their association with host cell membrane lipid rafts. Palmitoylation is therefore required for envelope trafficking to classical lipid rafts, but not for viral replication.</text>
</comment>
<dbReference type="Gene3D" id="1.20.5.490">
    <property type="entry name" value="Single helix bin"/>
    <property type="match status" value="1"/>
</dbReference>
<evidence type="ECO:0000256" key="13">
    <source>
        <dbReference type="ARBA" id="ARBA00022685"/>
    </source>
</evidence>
<feature type="short sequence motif" description="YXXL motif; contains endocytosis signal" evidence="32">
    <location>
        <begin position="708"/>
        <end position="711"/>
    </location>
</feature>
<organism evidence="37">
    <name type="scientific">Human immunodeficiency virus type 1</name>
    <name type="common">HIV-1</name>
    <dbReference type="NCBI Taxonomy" id="11676"/>
    <lineage>
        <taxon>Viruses</taxon>
        <taxon>Riboviria</taxon>
        <taxon>Pararnavirae</taxon>
        <taxon>Artverviricota</taxon>
        <taxon>Revtraviricetes</taxon>
        <taxon>Ortervirales</taxon>
        <taxon>Retroviridae</taxon>
        <taxon>Orthoretrovirinae</taxon>
        <taxon>Lentivirus</taxon>
        <taxon>Lentivirus humimdef1</taxon>
    </lineage>
</organism>
<evidence type="ECO:0000313" key="37">
    <source>
        <dbReference type="EMBL" id="APX60626.1"/>
    </source>
</evidence>
<keyword evidence="21 32" id="KW-1164">Virus endocytosis by host</keyword>
<keyword evidence="15 32" id="KW-0053">Apoptosis</keyword>
<dbReference type="InterPro" id="IPR036377">
    <property type="entry name" value="Gp120_core_sf"/>
</dbReference>
<dbReference type="InterPro" id="IPR037527">
    <property type="entry name" value="Gp160"/>
</dbReference>
<comment type="domain">
    <text evidence="32">The YXXL motif is involved in determining the exact site of viral release at the surface of infected mononuclear cells and promotes endocytosis. YXXL and di-leucine endocytosis motifs interact directly or indirectly with the clathrin adapter complexes, opperate independently, and their activities are not additive.</text>
</comment>
<comment type="domain">
    <text evidence="32">The membrane proximal external region (MPER) present in gp41 is a tryptophan-rich region recognized by the antibodies 2F5, Z13, and 4E10. MPER seems to play a role in fusion.</text>
</comment>
<keyword evidence="8 32" id="KW-1170">Fusion of virus membrane with host endosomal membrane</keyword>
<comment type="function">
    <text evidence="32">Surface protein gp120: Attaches the virus to the host lymphoid cell by binding to the primary receptor CD4. This interaction induces a structural rearrangement creating a high affinity binding site for a chemokine coreceptor like CXCR4 and/or CCR5. Acts as a ligand for CD209/DC-SIGN and CLEC4M/DC-SIGNR, which are respectively found on dendritic cells (DCs), and on endothelial cells of liver sinusoids and lymph node sinuses. These interactions allow capture of viral particles at mucosal surfaces by these cells and subsequent transmission to permissive cells. HIV subverts the migration properties of dendritic cells to gain access to CD4+ T-cells in lymph nodes. Virus transmission to permissive T-cells occurs either in trans (without DCs infection, through viral capture and transmission), or in cis (following DCs productive infection, through the usual CD4-gp120 interaction), thereby inducing a robust infection. In trans infection, bound virions remain infectious over days and it is proposed that they are not degraded, but protected in non-lysosomal acidic organelles within the DCs close to the cell membrane thus contributing to the viral infectious potential during DCs' migration from the periphery to the lymphoid tissues. On arrival at lymphoid tissues, intact virions recycle back to DCs' cell surface allowing virus transmission to CD4+ T-cells.</text>
</comment>
<accession>A0A1P8PDS9</accession>
<evidence type="ECO:0000256" key="14">
    <source>
        <dbReference type="ARBA" id="ARBA00022692"/>
    </source>
</evidence>
<feature type="disulfide bond" evidence="32">
    <location>
        <begin position="594"/>
        <end position="600"/>
    </location>
</feature>
<keyword evidence="31 32" id="KW-1160">Virus entry into host cell</keyword>
<feature type="coiled-coil region" evidence="32">
    <location>
        <begin position="629"/>
        <end position="663"/>
    </location>
</feature>
<dbReference type="Pfam" id="PF00517">
    <property type="entry name" value="GP41"/>
    <property type="match status" value="1"/>
</dbReference>
<feature type="disulfide bond" evidence="32">
    <location>
        <begin position="53"/>
        <end position="73"/>
    </location>
</feature>
<evidence type="ECO:0000256" key="32">
    <source>
        <dbReference type="HAMAP-Rule" id="MF_04083"/>
    </source>
</evidence>
<comment type="domain">
    <text evidence="32">The CD4-binding region is targeted by the antibody b12.</text>
</comment>
<dbReference type="HAMAP" id="MF_04083">
    <property type="entry name" value="HIV_ENV"/>
    <property type="match status" value="1"/>
</dbReference>
<evidence type="ECO:0000256" key="4">
    <source>
        <dbReference type="ARBA" id="ARBA00004563"/>
    </source>
</evidence>
<dbReference type="Gene3D" id="2.170.40.20">
    <property type="entry name" value="Human immunodeficiency virus 1, Gp160, envelope glycoprotein"/>
    <property type="match status" value="2"/>
</dbReference>
<feature type="compositionally biased region" description="Basic and acidic residues" evidence="34">
    <location>
        <begin position="722"/>
        <end position="740"/>
    </location>
</feature>
<feature type="region of interest" description="Fusion peptide" evidence="32">
    <location>
        <begin position="508"/>
        <end position="528"/>
    </location>
</feature>
<keyword evidence="12 32" id="KW-1162">Viral penetration into host cytoplasm</keyword>
<dbReference type="FunFam" id="1.10.287.210:FF:000001">
    <property type="entry name" value="Envelope glycoprotein gp160"/>
    <property type="match status" value="1"/>
</dbReference>
<dbReference type="FunFam" id="2.170.40.20:FF:000003">
    <property type="entry name" value="Envelope glycoprotein gp160"/>
    <property type="match status" value="1"/>
</dbReference>
<evidence type="ECO:0000256" key="23">
    <source>
        <dbReference type="ARBA" id="ARBA00023046"/>
    </source>
</evidence>
<evidence type="ECO:0000256" key="1">
    <source>
        <dbReference type="ARBA" id="ARBA00004402"/>
    </source>
</evidence>
<keyword evidence="18 32" id="KW-0946">Virion</keyword>
<comment type="subunit">
    <text evidence="32">The mature envelope protein (Env) consists of a homotrimer of non-covalently associated gp120-gp41 heterodimers. The resulting complex protrudes from the virus surface as a spike. There seems to be as few as 10 spikes on the average virion. Surface protein gp120 interacts with host CD4, CCR5 and CXCR4. Gp120 also interacts with the C-type lectins CD209/DC-SIGN and CLEC4M/DC-SIGNR (collectively referred to as DC-SIGN(R)). Gp120 and gp41 interact with GalCer. Gp120 interacts with host ITGA4/ITGB7 complex; on CD4+ T-cells, this interaction results in rapid activation of integrin ITGAL/LFA-1, which facilitates efficient cell-to-cell spreading of HIV-1. Gp120 interacts with cell-associated heparan sulfate; this interaction increases virus infectivity on permissive cells and may be involved in infection of CD4- cells.</text>
</comment>
<keyword evidence="19 32" id="KW-1043">Host membrane</keyword>
<evidence type="ECO:0000256" key="3">
    <source>
        <dbReference type="ARBA" id="ARBA00004505"/>
    </source>
</evidence>
<evidence type="ECO:0000259" key="36">
    <source>
        <dbReference type="Pfam" id="PF00517"/>
    </source>
</evidence>
<keyword evidence="27 32" id="KW-1015">Disulfide bond</keyword>
<sequence length="852" mass="95883">MKVRGIRKKYQHLWRWGTLLLGMLMICSAAEQLWVTVYYGVPVWKEANTALFCASDAKAYETEVHNVWATHACVPTDPNPQEVVLENVTEKFNAWKNNMVEQMQEDIINLWDQSLKPCVQLTPLCVTLNCTDLKNITDTNTDDPGISGKGELKNCSFNITSGIGSNKVHTEYAVFNKLDIVSIGDSNSSFRLMHCNTSVITQACPKVSFEPIPIHYCAPAGFAILKCNDKKFNGSGPCTNVSTVQCTHGIRPVVSTQLLLNGSLAEEEIVIRSENISDNVKTIIVQLNKSIPITCIRPNNNTRKSISIGPGRAFYATGAIIGDIRQAHCNISEGNWTRILKQVAIKLQEHFPNKPIAFNQSSGGDPEIILHSFNCGGEFFYCNTTKLFNSTWNNSTWNTTSTDNNITLTLPCRIKQIINRWQDVGKAMYAPPIRGQIRCSSNITGLLLTRDGGVGNNTNTTEVFRPGGGDMRDNWRSELYKYKIVKIEPLGIAPTKAKRRVVQREKRAVTLGALFLGFLGAAGSTMGAASMTLTVQARLLLSGIVQQQNNLLQAIEAQQHLLQLTVWGIKQLQARVLAVERYLKDQQLLGIWGCSGKLICTTAVPWNASWSNKSLDKIWNNMTWMEWEKEIENYTGLIYSLIEKSQNQQEKNEQELLELDKWAGLWNWFDISNWLWYIKIFIMIVGGLIGLRIVFAILSIVNRVRQGYSPLSLQTLLPPPRGPDRPDGIEGEGGERDKDTSGPLVTGFLALIWVDLRSLCLFSYRQLRDLLLIVARIVELLGRRGWEALKYWWNLLQYWNQELKKSAINLLNATAIAVAEGTDRIIELVQRFGRGILNIPRRIRQGLERILL</sequence>
<evidence type="ECO:0000256" key="24">
    <source>
        <dbReference type="ARBA" id="ARBA00023054"/>
    </source>
</evidence>
<evidence type="ECO:0000256" key="28">
    <source>
        <dbReference type="ARBA" id="ARBA00023180"/>
    </source>
</evidence>
<dbReference type="SUPFAM" id="SSF58069">
    <property type="entry name" value="Virus ectodomain"/>
    <property type="match status" value="1"/>
</dbReference>
<evidence type="ECO:0000256" key="18">
    <source>
        <dbReference type="ARBA" id="ARBA00022844"/>
    </source>
</evidence>
<evidence type="ECO:0000256" key="9">
    <source>
        <dbReference type="ARBA" id="ARBA00022511"/>
    </source>
</evidence>
<evidence type="ECO:0000256" key="7">
    <source>
        <dbReference type="ARBA" id="ARBA00022506"/>
    </source>
</evidence>
<keyword evidence="10 32" id="KW-1165">Clathrin-mediated endocytosis of virus by host</keyword>
<comment type="PTM">
    <text evidence="32">Specific enzymatic cleavages in vivo yield mature proteins. Envelope glycoproteins are synthesized as a inactive precursor that is heavily N-glycosylated and processed likely by host cell furin in the Golgi to yield the mature SU and TM proteins. The cleavage site between SU and TM requires the minimal sequence [KR]-X-[KR]-R. About 2 of the 9 disulfide bonds of gp41 are reduced by P4HB/PDI, following binding to CD4 receptor.</text>
</comment>
<reference evidence="37" key="1">
    <citation type="journal article" date="2017" name="Nat. Med.">
        <title>Antibody 10-1074 suppresses viremia in HIV-1-infected individuals.</title>
        <authorList>
            <person name="Caskey M."/>
            <person name="Schoofs T."/>
            <person name="Gruell H."/>
            <person name="Settler A."/>
            <person name="Karagounis T."/>
            <person name="Kreider E.F."/>
            <person name="Murrell B."/>
            <person name="Pfeifer N."/>
            <person name="Nogueira L."/>
            <person name="Oliveira T.Y."/>
            <person name="Learn G.H."/>
            <person name="Cohen Y.Z."/>
            <person name="Lehmann C."/>
            <person name="Gillor D."/>
            <person name="Shimeliovich I."/>
            <person name="Unson-O'Brien C."/>
            <person name="Weiland D."/>
            <person name="Robles A."/>
            <person name="Kummerle T."/>
            <person name="Wyen C."/>
            <person name="Levin R."/>
            <person name="Witmer-Pack M."/>
            <person name="Eren K."/>
            <person name="Ignacio C."/>
            <person name="Kiss S."/>
            <person name="West A.P.Jr."/>
            <person name="Mouquet H."/>
            <person name="Zingman B.S."/>
            <person name="Gulick R.M."/>
            <person name="Keler T."/>
            <person name="Bjorkman P.J."/>
            <person name="Seaman M.S."/>
            <person name="Hahn B.H."/>
            <person name="Fatkenheuer G."/>
            <person name="Schlesinger S.J."/>
            <person name="Nussenzweig M.C."/>
            <person name="Klein F."/>
        </authorList>
    </citation>
    <scope>NUCLEOTIDE SEQUENCE</scope>
    <source>
        <strain evidence="37">1HD8K-D0-061616-G4_S7</strain>
    </source>
</reference>
<evidence type="ECO:0000256" key="15">
    <source>
        <dbReference type="ARBA" id="ARBA00022703"/>
    </source>
</evidence>